<proteinExistence type="predicted"/>
<feature type="domain" description="Ferrous iron transporter FeoA-like" evidence="1">
    <location>
        <begin position="88"/>
        <end position="163"/>
    </location>
</feature>
<reference evidence="2 3" key="1">
    <citation type="submission" date="2018-06" db="EMBL/GenBank/DDBJ databases">
        <title>Complete genome of Desulfovibrio marinus P48SEP.</title>
        <authorList>
            <person name="Crispim J.S."/>
            <person name="Vidigal P.M.P."/>
            <person name="Silva L.C.F."/>
            <person name="Araujo L.C."/>
            <person name="Laguardia C.N."/>
            <person name="Dias R.S."/>
            <person name="Sousa M.P."/>
            <person name="Paula S.O."/>
            <person name="Silva C."/>
        </authorList>
    </citation>
    <scope>NUCLEOTIDE SEQUENCE [LARGE SCALE GENOMIC DNA]</scope>
    <source>
        <strain evidence="2 3">P48SEP</strain>
    </source>
</reference>
<dbReference type="InterPro" id="IPR007167">
    <property type="entry name" value="Fe-transptr_FeoA-like"/>
</dbReference>
<sequence>MPLHMTLTEAPSDVPLELAAVARRELADRLRRLGVDLGARFIRSGEGVNAPSVRVGLVNTKDNHPNEIVLGGEMAARVMVHLDDDRKLPLPELAPGDEGHVEGLVSDCICANALQQLGIVENDRIRLVRRLPPMRYVTMVNDGGRIARVALSDGQAAMIRGRFLPDGPEGQFALARVNTAFLVEKTLGAPQMLASLKNLGAVPGAQLTLVEVQPSQQVALAGHASIKLVTQDGLTLLVHPHDAVKMTVLVP</sequence>
<evidence type="ECO:0000259" key="1">
    <source>
        <dbReference type="SMART" id="SM00899"/>
    </source>
</evidence>
<protein>
    <recommendedName>
        <fullName evidence="1">Ferrous iron transporter FeoA-like domain-containing protein</fullName>
    </recommendedName>
</protein>
<dbReference type="InterPro" id="IPR038157">
    <property type="entry name" value="FeoA_core_dom"/>
</dbReference>
<accession>A0A6P1ZPX8</accession>
<feature type="domain" description="Ferrous iron transporter FeoA-like" evidence="1">
    <location>
        <begin position="5"/>
        <end position="82"/>
    </location>
</feature>
<name>A0A6P1ZPX8_9BACT</name>
<comment type="caution">
    <text evidence="2">The sequence shown here is derived from an EMBL/GenBank/DDBJ whole genome shotgun (WGS) entry which is preliminary data.</text>
</comment>
<dbReference type="GO" id="GO:0046914">
    <property type="term" value="F:transition metal ion binding"/>
    <property type="evidence" value="ECO:0007669"/>
    <property type="project" value="InterPro"/>
</dbReference>
<gene>
    <name evidence="2" type="ORF">DQK91_01170</name>
</gene>
<evidence type="ECO:0000313" key="3">
    <source>
        <dbReference type="Proteomes" id="UP000434052"/>
    </source>
</evidence>
<dbReference type="Gene3D" id="2.30.30.90">
    <property type="match status" value="1"/>
</dbReference>
<dbReference type="Proteomes" id="UP000434052">
    <property type="component" value="Unassembled WGS sequence"/>
</dbReference>
<dbReference type="EMBL" id="QMIF01000001">
    <property type="protein sequence ID" value="TVM36567.1"/>
    <property type="molecule type" value="Genomic_DNA"/>
</dbReference>
<dbReference type="SMART" id="SM00899">
    <property type="entry name" value="FeoA"/>
    <property type="match status" value="2"/>
</dbReference>
<organism evidence="2 3">
    <name type="scientific">Oceanidesulfovibrio marinus</name>
    <dbReference type="NCBI Taxonomy" id="370038"/>
    <lineage>
        <taxon>Bacteria</taxon>
        <taxon>Pseudomonadati</taxon>
        <taxon>Thermodesulfobacteriota</taxon>
        <taxon>Desulfovibrionia</taxon>
        <taxon>Desulfovibrionales</taxon>
        <taxon>Desulfovibrionaceae</taxon>
        <taxon>Oceanidesulfovibrio</taxon>
    </lineage>
</organism>
<dbReference type="AlphaFoldDB" id="A0A6P1ZPX8"/>
<evidence type="ECO:0000313" key="2">
    <source>
        <dbReference type="EMBL" id="TVM36567.1"/>
    </source>
</evidence>
<dbReference type="Pfam" id="PF04023">
    <property type="entry name" value="FeoA"/>
    <property type="match status" value="1"/>
</dbReference>